<dbReference type="CDD" id="cd01026">
    <property type="entry name" value="TOPRIM_OLD"/>
    <property type="match status" value="1"/>
</dbReference>
<dbReference type="Proteomes" id="UP000501602">
    <property type="component" value="Chromosome"/>
</dbReference>
<feature type="domain" description="OLD protein-like TOPRIM" evidence="3">
    <location>
        <begin position="429"/>
        <end position="496"/>
    </location>
</feature>
<evidence type="ECO:0000259" key="2">
    <source>
        <dbReference type="Pfam" id="PF13175"/>
    </source>
</evidence>
<dbReference type="KEGG" id="fes:HER31_04705"/>
<dbReference type="InterPro" id="IPR051396">
    <property type="entry name" value="Bact_Antivir_Def_Nuclease"/>
</dbReference>
<evidence type="ECO:0000313" key="5">
    <source>
        <dbReference type="Proteomes" id="UP000501602"/>
    </source>
</evidence>
<dbReference type="AlphaFoldDB" id="A0A6H1UD21"/>
<evidence type="ECO:0000256" key="1">
    <source>
        <dbReference type="SAM" id="MobiDB-lite"/>
    </source>
</evidence>
<name>A0A6H1UD21_9GAMM</name>
<accession>A0A6H1UD21</accession>
<dbReference type="InterPro" id="IPR027417">
    <property type="entry name" value="P-loop_NTPase"/>
</dbReference>
<dbReference type="Gene3D" id="3.40.50.300">
    <property type="entry name" value="P-loop containing nucleotide triphosphate hydrolases"/>
    <property type="match status" value="2"/>
</dbReference>
<dbReference type="InterPro" id="IPR034139">
    <property type="entry name" value="TOPRIM_OLD"/>
</dbReference>
<organism evidence="4 5">
    <name type="scientific">Ferrimonas lipolytica</name>
    <dbReference type="NCBI Taxonomy" id="2724191"/>
    <lineage>
        <taxon>Bacteria</taxon>
        <taxon>Pseudomonadati</taxon>
        <taxon>Pseudomonadota</taxon>
        <taxon>Gammaproteobacteria</taxon>
        <taxon>Alteromonadales</taxon>
        <taxon>Ferrimonadaceae</taxon>
        <taxon>Ferrimonas</taxon>
    </lineage>
</organism>
<dbReference type="SUPFAM" id="SSF52540">
    <property type="entry name" value="P-loop containing nucleoside triphosphate hydrolases"/>
    <property type="match status" value="1"/>
</dbReference>
<dbReference type="EMBL" id="CP051180">
    <property type="protein sequence ID" value="QIZ76253.1"/>
    <property type="molecule type" value="Genomic_DNA"/>
</dbReference>
<gene>
    <name evidence="4" type="ORF">HER31_04705</name>
</gene>
<dbReference type="Pfam" id="PF20469">
    <property type="entry name" value="OLD-like_TOPRIM"/>
    <property type="match status" value="1"/>
</dbReference>
<evidence type="ECO:0000313" key="4">
    <source>
        <dbReference type="EMBL" id="QIZ76253.1"/>
    </source>
</evidence>
<feature type="region of interest" description="Disordered" evidence="1">
    <location>
        <begin position="500"/>
        <end position="519"/>
    </location>
</feature>
<protein>
    <submittedName>
        <fullName evidence="4">AAA family ATPase</fullName>
    </submittedName>
</protein>
<proteinExistence type="predicted"/>
<reference evidence="4 5" key="1">
    <citation type="submission" date="2020-04" db="EMBL/GenBank/DDBJ databases">
        <title>Ferrimonas sp. S7 isolated from sea water.</title>
        <authorList>
            <person name="Bae S.S."/>
            <person name="Baek K."/>
        </authorList>
    </citation>
    <scope>NUCLEOTIDE SEQUENCE [LARGE SCALE GENOMIC DNA]</scope>
    <source>
        <strain evidence="4 5">S7</strain>
    </source>
</reference>
<dbReference type="RefSeq" id="WP_168659513.1">
    <property type="nucleotide sequence ID" value="NZ_CP051180.1"/>
</dbReference>
<dbReference type="PANTHER" id="PTHR43581">
    <property type="entry name" value="ATP/GTP PHOSPHATASE"/>
    <property type="match status" value="1"/>
</dbReference>
<sequence>MYISSLRIRNFRNFLSASFEFKKGVNTILGENGSGKTNALFALRLLLDESLPRNITKLRDSDFCRNLGDWKGHWIVISVDFDELSAHEGCQMLKHDAGHMDGSEKGTLTYYFRPCLKIRQALFEASGNAALAQQLIDEISIEDYEPVFSGRANADFLCDHTYRDLVGDFQNFVFPDPDDKDFKAYGVKLSPLHEEVSFTFVKALRDVVSDLKNYRNSPLIALLKGLESEISDKDSKNITTLVSDINNAISELDEIKQVSRGIQKTLHKTVGYTFSPTIDIESSLPSELDKLLQKLSLTVGDNYVDGYSGDLNELSLGGANLIYVALKLLEYERKQEADKAAQFLVIEEPEAHIHTHIQKTLFENHAINKTQVFLSTHSTHISSVAKISEMNILGLNENHVDVFQPSNNLNPADCSRIERYLNATRSTLLFAKGVILVEGEAELILIPALVKKALGLSLDELGISLISMDSAFFEHISNLFHPERIRKHCAIITDLDTSTEPLPDDEAGDNKYQKSCRNSQKSGLLRKDKLDEHTKDNDFISAFYANYTFEVDFVGADNSIELKEVLPSIYQQQADIAKSIGLLENGAVEIYGKEILRLADKVGKGWLSLLTSEKVTSQTYVPHYILDAIAFSCGRKLAPQIRYKMCCYRLSNPMPVMNDKDKAIQFFAENHVDINACIDEFEKQCPDDDLSYLIGQLDR</sequence>
<dbReference type="InterPro" id="IPR041685">
    <property type="entry name" value="AAA_GajA/Old/RecF-like"/>
</dbReference>
<keyword evidence="5" id="KW-1185">Reference proteome</keyword>
<feature type="domain" description="Endonuclease GajA/Old nuclease/RecF-like AAA" evidence="2">
    <location>
        <begin position="1"/>
        <end position="381"/>
    </location>
</feature>
<dbReference type="Pfam" id="PF13175">
    <property type="entry name" value="AAA_15"/>
    <property type="match status" value="1"/>
</dbReference>
<dbReference type="PANTHER" id="PTHR43581:SF4">
    <property type="entry name" value="ATP_GTP PHOSPHATASE"/>
    <property type="match status" value="1"/>
</dbReference>
<evidence type="ECO:0000259" key="3">
    <source>
        <dbReference type="Pfam" id="PF20469"/>
    </source>
</evidence>